<dbReference type="Proteomes" id="UP001052739">
    <property type="component" value="Unassembled WGS sequence"/>
</dbReference>
<keyword evidence="3" id="KW-1185">Reference proteome</keyword>
<evidence type="ECO:0000313" key="2">
    <source>
        <dbReference type="EMBL" id="GHI26269.1"/>
    </source>
</evidence>
<feature type="region of interest" description="Disordered" evidence="1">
    <location>
        <begin position="1"/>
        <end position="20"/>
    </location>
</feature>
<evidence type="ECO:0000256" key="1">
    <source>
        <dbReference type="SAM" id="MobiDB-lite"/>
    </source>
</evidence>
<proteinExistence type="predicted"/>
<accession>A0ABQ3PMN5</accession>
<sequence>MRVVPETGPAERVDEGGAGFAHPVVPGHLDAGRRRQVDAGLGALGFEALGWGWTAPFEMRTPSPPGRVGKDLFVPRWPLWSRALEAGRTDARIVVTSE</sequence>
<gene>
    <name evidence="2" type="ORF">Shyd_76400</name>
</gene>
<organism evidence="2 3">
    <name type="scientific">Streptomyces hydrogenans</name>
    <dbReference type="NCBI Taxonomy" id="1873719"/>
    <lineage>
        <taxon>Bacteria</taxon>
        <taxon>Bacillati</taxon>
        <taxon>Actinomycetota</taxon>
        <taxon>Actinomycetes</taxon>
        <taxon>Kitasatosporales</taxon>
        <taxon>Streptomycetaceae</taxon>
        <taxon>Streptomyces</taxon>
    </lineage>
</organism>
<reference evidence="2" key="1">
    <citation type="submission" date="2024-05" db="EMBL/GenBank/DDBJ databases">
        <title>Whole genome shotgun sequence of Streptomyces hydrogenans NBRC 13475.</title>
        <authorList>
            <person name="Komaki H."/>
            <person name="Tamura T."/>
        </authorList>
    </citation>
    <scope>NUCLEOTIDE SEQUENCE</scope>
    <source>
        <strain evidence="2">NBRC 13475</strain>
    </source>
</reference>
<comment type="caution">
    <text evidence="2">The sequence shown here is derived from an EMBL/GenBank/DDBJ whole genome shotgun (WGS) entry which is preliminary data.</text>
</comment>
<name>A0ABQ3PMN5_9ACTN</name>
<protein>
    <submittedName>
        <fullName evidence="2">Uncharacterized protein</fullName>
    </submittedName>
</protein>
<dbReference type="EMBL" id="BNDW01000102">
    <property type="protein sequence ID" value="GHI26269.1"/>
    <property type="molecule type" value="Genomic_DNA"/>
</dbReference>
<evidence type="ECO:0000313" key="3">
    <source>
        <dbReference type="Proteomes" id="UP001052739"/>
    </source>
</evidence>